<dbReference type="InterPro" id="IPR011250">
    <property type="entry name" value="OMP/PagP_B-barrel"/>
</dbReference>
<evidence type="ECO:0000313" key="3">
    <source>
        <dbReference type="Proteomes" id="UP000366872"/>
    </source>
</evidence>
<name>A0A6C2TWV1_PONDE</name>
<dbReference type="InterPro" id="IPR018550">
    <property type="entry name" value="Lipid-A_deacylase-rel"/>
</dbReference>
<keyword evidence="3" id="KW-1185">Reference proteome</keyword>
<organism evidence="2 3">
    <name type="scientific">Pontiella desulfatans</name>
    <dbReference type="NCBI Taxonomy" id="2750659"/>
    <lineage>
        <taxon>Bacteria</taxon>
        <taxon>Pseudomonadati</taxon>
        <taxon>Kiritimatiellota</taxon>
        <taxon>Kiritimatiellia</taxon>
        <taxon>Kiritimatiellales</taxon>
        <taxon>Pontiellaceae</taxon>
        <taxon>Pontiella</taxon>
    </lineage>
</organism>
<dbReference type="SUPFAM" id="SSF56925">
    <property type="entry name" value="OMPA-like"/>
    <property type="match status" value="1"/>
</dbReference>
<evidence type="ECO:0000256" key="1">
    <source>
        <dbReference type="SAM" id="SignalP"/>
    </source>
</evidence>
<dbReference type="Gene3D" id="2.40.160.20">
    <property type="match status" value="1"/>
</dbReference>
<evidence type="ECO:0008006" key="4">
    <source>
        <dbReference type="Google" id="ProtNLM"/>
    </source>
</evidence>
<accession>A0A6C2TWV1</accession>
<dbReference type="Proteomes" id="UP000366872">
    <property type="component" value="Unassembled WGS sequence"/>
</dbReference>
<evidence type="ECO:0000313" key="2">
    <source>
        <dbReference type="EMBL" id="VGO12032.1"/>
    </source>
</evidence>
<dbReference type="EMBL" id="CAAHFG010000001">
    <property type="protein sequence ID" value="VGO12032.1"/>
    <property type="molecule type" value="Genomic_DNA"/>
</dbReference>
<keyword evidence="1" id="KW-0732">Signal</keyword>
<dbReference type="Pfam" id="PF09411">
    <property type="entry name" value="PagL"/>
    <property type="match status" value="1"/>
</dbReference>
<sequence length="193" mass="21461">MKTRPAILLIYLASTFASLAEEAKTHYNQLFLGGGTSIKGFGDTDQEVRTVDILFRHARVFYEKDAGWIRGRHEFWMETPLSIIVEDSDNQDSNDFGIIGLNFLAAWIFPQTAIGEPYFMIGGGPEYVMADIEGVGSDICGNYQVGLGTKFMVSGTHEVNLEIRYHHISNLGMAEPNVPLNSVKFFVGTTLPF</sequence>
<proteinExistence type="predicted"/>
<protein>
    <recommendedName>
        <fullName evidence="4">Acyloxyacyl hydrolase</fullName>
    </recommendedName>
</protein>
<dbReference type="RefSeq" id="WP_168441917.1">
    <property type="nucleotide sequence ID" value="NZ_CAAHFG010000001.1"/>
</dbReference>
<reference evidence="2 3" key="1">
    <citation type="submission" date="2019-04" db="EMBL/GenBank/DDBJ databases">
        <authorList>
            <person name="Van Vliet M D."/>
        </authorList>
    </citation>
    <scope>NUCLEOTIDE SEQUENCE [LARGE SCALE GENOMIC DNA]</scope>
    <source>
        <strain evidence="2 3">F1</strain>
    </source>
</reference>
<gene>
    <name evidence="2" type="ORF">PDESU_00581</name>
</gene>
<dbReference type="AlphaFoldDB" id="A0A6C2TWV1"/>
<feature type="signal peptide" evidence="1">
    <location>
        <begin position="1"/>
        <end position="20"/>
    </location>
</feature>
<feature type="chain" id="PRO_5025335977" description="Acyloxyacyl hydrolase" evidence="1">
    <location>
        <begin position="21"/>
        <end position="193"/>
    </location>
</feature>